<comment type="subunit">
    <text evidence="1">Interacts with PEX19.</text>
</comment>
<dbReference type="PANTHER" id="PTHR28080:SF1">
    <property type="entry name" value="PEROXISOMAL BIOGENESIS FACTOR 3"/>
    <property type="match status" value="1"/>
</dbReference>
<dbReference type="Proteomes" id="UP001162480">
    <property type="component" value="Chromosome 8"/>
</dbReference>
<dbReference type="AlphaFoldDB" id="A0AA36F7M7"/>
<keyword evidence="7" id="KW-1185">Reference proteome</keyword>
<dbReference type="GO" id="GO:0005778">
    <property type="term" value="C:peroxisomal membrane"/>
    <property type="evidence" value="ECO:0007669"/>
    <property type="project" value="InterPro"/>
</dbReference>
<gene>
    <name evidence="6" type="ORF">OCTVUL_1B019523</name>
</gene>
<organism evidence="6 7">
    <name type="scientific">Octopus vulgaris</name>
    <name type="common">Common octopus</name>
    <dbReference type="NCBI Taxonomy" id="6645"/>
    <lineage>
        <taxon>Eukaryota</taxon>
        <taxon>Metazoa</taxon>
        <taxon>Spiralia</taxon>
        <taxon>Lophotrochozoa</taxon>
        <taxon>Mollusca</taxon>
        <taxon>Cephalopoda</taxon>
        <taxon>Coleoidea</taxon>
        <taxon>Octopodiformes</taxon>
        <taxon>Octopoda</taxon>
        <taxon>Incirrata</taxon>
        <taxon>Octopodidae</taxon>
        <taxon>Octopus</taxon>
    </lineage>
</organism>
<evidence type="ECO:0000256" key="3">
    <source>
        <dbReference type="ARBA" id="ARBA00022593"/>
    </source>
</evidence>
<keyword evidence="3" id="KW-0962">Peroxisome biogenesis</keyword>
<evidence type="ECO:0000256" key="5">
    <source>
        <dbReference type="ARBA" id="ARBA00029630"/>
    </source>
</evidence>
<evidence type="ECO:0000256" key="2">
    <source>
        <dbReference type="ARBA" id="ARBA00014294"/>
    </source>
</evidence>
<evidence type="ECO:0000313" key="7">
    <source>
        <dbReference type="Proteomes" id="UP001162480"/>
    </source>
</evidence>
<proteinExistence type="predicted"/>
<dbReference type="EMBL" id="OX597821">
    <property type="protein sequence ID" value="CAI9727340.1"/>
    <property type="molecule type" value="Genomic_DNA"/>
</dbReference>
<dbReference type="Pfam" id="PF04882">
    <property type="entry name" value="Peroxin-3"/>
    <property type="match status" value="2"/>
</dbReference>
<dbReference type="InterPro" id="IPR006966">
    <property type="entry name" value="Peroxin-3"/>
</dbReference>
<protein>
    <recommendedName>
        <fullName evidence="2">Peroxisomal biogenesis factor 3</fullName>
    </recommendedName>
    <alternativeName>
        <fullName evidence="5">Peroxisomal assembly protein PEX3</fullName>
    </alternativeName>
</protein>
<sequence>MFDCFRKFVKRHQRKLVFMGVLSSGVFFGLKYVQYKVAEFRVKEARANAIYARKQHHFTSNQKTCNCTALSMLPNLRECLLNAIDTETLTKQLKISPENQLQIWNQLKLLSFTRTISAVYLCSMLALLLRVQLNVIGAYIYRDKFIEKTSDIESETDGPTLDIQERLLAVVEHLLGEGLRTLSEHVKSAVTKAIGIISLKEKLTSQRVQNIIHQVRFAVECDCDAGPTGTPSCHKLATFILPPEDKPDVVLSSRSSEDILFNKMLSEIRDIVESDDFHTVLFFCFDLGFMHLNEKLSENFSVPYTAHPPSRANLSEVEIPMAKFIPIINKQVYHLCSNTPNRFFQKLLMMNKMTDLAANIYEAFTHEPEITPPPRHYYFF</sequence>
<name>A0AA36F7M7_OCTVU</name>
<evidence type="ECO:0000256" key="4">
    <source>
        <dbReference type="ARBA" id="ARBA00025338"/>
    </source>
</evidence>
<accession>A0AA36F7M7</accession>
<dbReference type="GO" id="GO:0030674">
    <property type="term" value="F:protein-macromolecule adaptor activity"/>
    <property type="evidence" value="ECO:0007669"/>
    <property type="project" value="TreeGrafter"/>
</dbReference>
<dbReference type="PANTHER" id="PTHR28080">
    <property type="entry name" value="PEROXISOMAL BIOGENESIS FACTOR 3"/>
    <property type="match status" value="1"/>
</dbReference>
<evidence type="ECO:0000256" key="1">
    <source>
        <dbReference type="ARBA" id="ARBA00011494"/>
    </source>
</evidence>
<dbReference type="GO" id="GO:0045046">
    <property type="term" value="P:protein import into peroxisome membrane"/>
    <property type="evidence" value="ECO:0007669"/>
    <property type="project" value="TreeGrafter"/>
</dbReference>
<comment type="function">
    <text evidence="4">Involved in peroxisome biosynthesis and integrity. Assembles membrane vesicles before the matrix proteins are translocated. As a docking factor for PEX19, is necessary for the import of peroxisomal membrane proteins in the peroxisomes.</text>
</comment>
<evidence type="ECO:0000313" key="6">
    <source>
        <dbReference type="EMBL" id="CAI9727340.1"/>
    </source>
</evidence>
<reference evidence="6" key="1">
    <citation type="submission" date="2023-08" db="EMBL/GenBank/DDBJ databases">
        <authorList>
            <person name="Alioto T."/>
            <person name="Alioto T."/>
            <person name="Gomez Garrido J."/>
        </authorList>
    </citation>
    <scope>NUCLEOTIDE SEQUENCE</scope>
</reference>